<sequence>MTNQQEANSSNPEAQVNVGRKYKSRKERPCDACRKRKICCTRDAFEKDCSLCKTRGESCKYVLPPNVRRNRQPTANASMSRVASSSSGTSIPPRPVANASASNQGSRSSKQAASEWICQFVGLSGDQDPFVLRHCSFNHLNCYKAPDWACIRVKGDTDVPLHFTVVPDSHLDARPDYYPTTDTEALVAPHSDALLRTYFDVVHVSYPLLDPSRFSHPPKTGDPLVAIMYNLAGPFCQEAEPYYKDLSHFVHRALPIERRHPRLETIEACLLHVQRHIAIPRAPTIPGLWGDVGAIVGMAHDLGLNVDPSTWNLSHSDAARRLRIWWALYIQDKWSALGLGRPSYLNDEHSNVPMITIDQFSHLGLHDEPIGLQPALQFVAMAHLTTILSDLLSTFYTLKAMERVKLLPIDVLYQVMDEFQSRIHNFHEEHLIQLYNVNTLLDSSGSTILAFYTVEIVLYRAMLRCLPMSDPGYPAIRENAKQTLLNVTNFLEKLPVSRLRAFWWSPMTRINFAIAGGFAFFLLLTSITDDDITFWSAQIEHYRALLRLQSISFDMCKLACMRMDLLAAGMGVDPPALDNGLEEGEGVIAGNGGHQQAAKLTPGSAEEWIARQGHEGMLHC</sequence>
<dbReference type="InterPro" id="IPR036864">
    <property type="entry name" value="Zn2-C6_fun-type_DNA-bd_sf"/>
</dbReference>
<evidence type="ECO:0000313" key="5">
    <source>
        <dbReference type="EMBL" id="RDW64858.1"/>
    </source>
</evidence>
<evidence type="ECO:0000313" key="6">
    <source>
        <dbReference type="Proteomes" id="UP000256645"/>
    </source>
</evidence>
<dbReference type="Proteomes" id="UP000256645">
    <property type="component" value="Unassembled WGS sequence"/>
</dbReference>
<feature type="region of interest" description="Disordered" evidence="3">
    <location>
        <begin position="1"/>
        <end position="24"/>
    </location>
</feature>
<evidence type="ECO:0000256" key="3">
    <source>
        <dbReference type="SAM" id="MobiDB-lite"/>
    </source>
</evidence>
<gene>
    <name evidence="5" type="ORF">BP6252_10509</name>
</gene>
<dbReference type="PANTHER" id="PTHR31668:SF10">
    <property type="entry name" value="ZN(II)2CYS6 TRANSCRIPTION FACTOR (EUROFUNG)"/>
    <property type="match status" value="1"/>
</dbReference>
<dbReference type="Pfam" id="PF04082">
    <property type="entry name" value="Fungal_trans"/>
    <property type="match status" value="1"/>
</dbReference>
<dbReference type="InterPro" id="IPR050797">
    <property type="entry name" value="Carb_Metab_Trans_Reg"/>
</dbReference>
<protein>
    <recommendedName>
        <fullName evidence="4">Zn(2)-C6 fungal-type domain-containing protein</fullName>
    </recommendedName>
</protein>
<feature type="compositionally biased region" description="Low complexity" evidence="3">
    <location>
        <begin position="75"/>
        <end position="90"/>
    </location>
</feature>
<keyword evidence="6" id="KW-1185">Reference proteome</keyword>
<dbReference type="GO" id="GO:0008270">
    <property type="term" value="F:zinc ion binding"/>
    <property type="evidence" value="ECO:0007669"/>
    <property type="project" value="InterPro"/>
</dbReference>
<dbReference type="GO" id="GO:0001080">
    <property type="term" value="P:nitrogen catabolite activation of transcription from RNA polymerase II promoter"/>
    <property type="evidence" value="ECO:0007669"/>
    <property type="project" value="TreeGrafter"/>
</dbReference>
<name>A0A3D8QT55_9HELO</name>
<dbReference type="Gene3D" id="4.10.240.10">
    <property type="entry name" value="Zn(2)-C6 fungal-type DNA-binding domain"/>
    <property type="match status" value="1"/>
</dbReference>
<accession>A0A3D8QT55</accession>
<dbReference type="GO" id="GO:0003677">
    <property type="term" value="F:DNA binding"/>
    <property type="evidence" value="ECO:0007669"/>
    <property type="project" value="InterPro"/>
</dbReference>
<reference evidence="5 6" key="1">
    <citation type="journal article" date="2018" name="IMA Fungus">
        <title>IMA Genome-F 9: Draft genome sequence of Annulohypoxylon stygium, Aspergillus mulundensis, Berkeleyomyces basicola (syn. Thielaviopsis basicola), Ceratocystis smalleyi, two Cercospora beticola strains, Coleophoma cylindrospora, Fusarium fracticaudum, Phialophora cf. hyalina, and Morchella septimelata.</title>
        <authorList>
            <person name="Wingfield B.D."/>
            <person name="Bills G.F."/>
            <person name="Dong Y."/>
            <person name="Huang W."/>
            <person name="Nel W.J."/>
            <person name="Swalarsk-Parry B.S."/>
            <person name="Vaghefi N."/>
            <person name="Wilken P.M."/>
            <person name="An Z."/>
            <person name="de Beer Z.W."/>
            <person name="De Vos L."/>
            <person name="Chen L."/>
            <person name="Duong T.A."/>
            <person name="Gao Y."/>
            <person name="Hammerbacher A."/>
            <person name="Kikkert J.R."/>
            <person name="Li Y."/>
            <person name="Li H."/>
            <person name="Li K."/>
            <person name="Li Q."/>
            <person name="Liu X."/>
            <person name="Ma X."/>
            <person name="Naidoo K."/>
            <person name="Pethybridge S.J."/>
            <person name="Sun J."/>
            <person name="Steenkamp E.T."/>
            <person name="van der Nest M.A."/>
            <person name="van Wyk S."/>
            <person name="Wingfield M.J."/>
            <person name="Xiong C."/>
            <person name="Yue Q."/>
            <person name="Zhang X."/>
        </authorList>
    </citation>
    <scope>NUCLEOTIDE SEQUENCE [LARGE SCALE GENOMIC DNA]</scope>
    <source>
        <strain evidence="5 6">BP6252</strain>
    </source>
</reference>
<feature type="region of interest" description="Disordered" evidence="3">
    <location>
        <begin position="70"/>
        <end position="106"/>
    </location>
</feature>
<dbReference type="PROSITE" id="PS00463">
    <property type="entry name" value="ZN2_CY6_FUNGAL_1"/>
    <property type="match status" value="1"/>
</dbReference>
<dbReference type="InterPro" id="IPR001138">
    <property type="entry name" value="Zn2Cys6_DnaBD"/>
</dbReference>
<keyword evidence="1" id="KW-0479">Metal-binding</keyword>
<organism evidence="5 6">
    <name type="scientific">Coleophoma cylindrospora</name>
    <dbReference type="NCBI Taxonomy" id="1849047"/>
    <lineage>
        <taxon>Eukaryota</taxon>
        <taxon>Fungi</taxon>
        <taxon>Dikarya</taxon>
        <taxon>Ascomycota</taxon>
        <taxon>Pezizomycotina</taxon>
        <taxon>Leotiomycetes</taxon>
        <taxon>Helotiales</taxon>
        <taxon>Dermateaceae</taxon>
        <taxon>Coleophoma</taxon>
    </lineage>
</organism>
<feature type="compositionally biased region" description="Polar residues" evidence="3">
    <location>
        <begin position="1"/>
        <end position="14"/>
    </location>
</feature>
<dbReference type="PANTHER" id="PTHR31668">
    <property type="entry name" value="GLUCOSE TRANSPORT TRANSCRIPTION REGULATOR RGT1-RELATED-RELATED"/>
    <property type="match status" value="1"/>
</dbReference>
<dbReference type="SMART" id="SM00906">
    <property type="entry name" value="Fungal_trans"/>
    <property type="match status" value="1"/>
</dbReference>
<dbReference type="PROSITE" id="PS50048">
    <property type="entry name" value="ZN2_CY6_FUNGAL_2"/>
    <property type="match status" value="1"/>
</dbReference>
<proteinExistence type="predicted"/>
<keyword evidence="2" id="KW-0539">Nucleus</keyword>
<comment type="caution">
    <text evidence="5">The sequence shown here is derived from an EMBL/GenBank/DDBJ whole genome shotgun (WGS) entry which is preliminary data.</text>
</comment>
<dbReference type="GO" id="GO:0005634">
    <property type="term" value="C:nucleus"/>
    <property type="evidence" value="ECO:0007669"/>
    <property type="project" value="TreeGrafter"/>
</dbReference>
<dbReference type="GO" id="GO:0000981">
    <property type="term" value="F:DNA-binding transcription factor activity, RNA polymerase II-specific"/>
    <property type="evidence" value="ECO:0007669"/>
    <property type="project" value="InterPro"/>
</dbReference>
<feature type="domain" description="Zn(2)-C6 fungal-type" evidence="4">
    <location>
        <begin position="29"/>
        <end position="61"/>
    </location>
</feature>
<dbReference type="InterPro" id="IPR007219">
    <property type="entry name" value="XnlR_reg_dom"/>
</dbReference>
<dbReference type="OrthoDB" id="3034343at2759"/>
<dbReference type="EMBL" id="PDLM01000012">
    <property type="protein sequence ID" value="RDW64858.1"/>
    <property type="molecule type" value="Genomic_DNA"/>
</dbReference>
<dbReference type="STRING" id="1849047.A0A3D8QT55"/>
<dbReference type="CDD" id="cd00067">
    <property type="entry name" value="GAL4"/>
    <property type="match status" value="1"/>
</dbReference>
<evidence type="ECO:0000259" key="4">
    <source>
        <dbReference type="PROSITE" id="PS50048"/>
    </source>
</evidence>
<dbReference type="AlphaFoldDB" id="A0A3D8QT55"/>
<evidence type="ECO:0000256" key="2">
    <source>
        <dbReference type="ARBA" id="ARBA00023242"/>
    </source>
</evidence>
<dbReference type="GO" id="GO:0006351">
    <property type="term" value="P:DNA-templated transcription"/>
    <property type="evidence" value="ECO:0007669"/>
    <property type="project" value="InterPro"/>
</dbReference>
<evidence type="ECO:0000256" key="1">
    <source>
        <dbReference type="ARBA" id="ARBA00022723"/>
    </source>
</evidence>
<dbReference type="CDD" id="cd12148">
    <property type="entry name" value="fungal_TF_MHR"/>
    <property type="match status" value="1"/>
</dbReference>